<organism evidence="7 8">
    <name type="scientific">Rhodococcus navarretei</name>
    <dbReference type="NCBI Taxonomy" id="3128981"/>
    <lineage>
        <taxon>Bacteria</taxon>
        <taxon>Bacillati</taxon>
        <taxon>Actinomycetota</taxon>
        <taxon>Actinomycetes</taxon>
        <taxon>Mycobacteriales</taxon>
        <taxon>Nocardiaceae</taxon>
        <taxon>Rhodococcus</taxon>
    </lineage>
</organism>
<evidence type="ECO:0000313" key="8">
    <source>
        <dbReference type="Proteomes" id="UP001456513"/>
    </source>
</evidence>
<dbReference type="InterPro" id="IPR045269">
    <property type="entry name" value="Atg1-like"/>
</dbReference>
<keyword evidence="4" id="KW-0067">ATP-binding</keyword>
<dbReference type="GO" id="GO:0016301">
    <property type="term" value="F:kinase activity"/>
    <property type="evidence" value="ECO:0007669"/>
    <property type="project" value="UniProtKB-KW"/>
</dbReference>
<dbReference type="Proteomes" id="UP001456513">
    <property type="component" value="Unassembled WGS sequence"/>
</dbReference>
<evidence type="ECO:0000259" key="6">
    <source>
        <dbReference type="PROSITE" id="PS50011"/>
    </source>
</evidence>
<dbReference type="SUPFAM" id="SSF56112">
    <property type="entry name" value="Protein kinase-like (PK-like)"/>
    <property type="match status" value="1"/>
</dbReference>
<keyword evidence="3 7" id="KW-0418">Kinase</keyword>
<dbReference type="Gene3D" id="1.10.510.10">
    <property type="entry name" value="Transferase(Phosphotransferase) domain 1"/>
    <property type="match status" value="1"/>
</dbReference>
<dbReference type="PROSITE" id="PS00108">
    <property type="entry name" value="PROTEIN_KINASE_ST"/>
    <property type="match status" value="1"/>
</dbReference>
<dbReference type="PANTHER" id="PTHR24348">
    <property type="entry name" value="SERINE/THREONINE-PROTEIN KINASE UNC-51-RELATED"/>
    <property type="match status" value="1"/>
</dbReference>
<dbReference type="PROSITE" id="PS50011">
    <property type="entry name" value="PROTEIN_KINASE_DOM"/>
    <property type="match status" value="1"/>
</dbReference>
<dbReference type="PANTHER" id="PTHR24348:SF22">
    <property type="entry name" value="NON-SPECIFIC SERINE_THREONINE PROTEIN KINASE"/>
    <property type="match status" value="1"/>
</dbReference>
<dbReference type="EMBL" id="JBBPCN010000001">
    <property type="protein sequence ID" value="MEK8070736.1"/>
    <property type="molecule type" value="Genomic_DNA"/>
</dbReference>
<evidence type="ECO:0000256" key="1">
    <source>
        <dbReference type="ARBA" id="ARBA00022679"/>
    </source>
</evidence>
<dbReference type="InterPro" id="IPR011009">
    <property type="entry name" value="Kinase-like_dom_sf"/>
</dbReference>
<evidence type="ECO:0000256" key="3">
    <source>
        <dbReference type="ARBA" id="ARBA00022777"/>
    </source>
</evidence>
<sequence>MADVTRLDPIDGPRAPKINYTRPSSPRTRLDNSSAPPTNLDGGTPTAYLRERLPPGLDARFTMVRPLGDGAEASVWLCTDEKGNEVAVKLYRHEPKYALEFGSEQYRTHFPPEVAVQLLEAPGMDHGVHYELMELCRFGTLESYLADRGGFGTNKHAVEILTQIADAIHGMQGTAGSNRLVHGDIKPKNILVRTDIPLDLVLADFGLTVDLGDRSRLTNLGLGTIAFNAPELMRYKTTAADWWSLGMVMYQVLLGRGYFQLDNGSWIDNRTIESHLLSRDVSLSELDDSKVRPEHLKRWRMLLAGLLTRDPDVRWGMPEIKSWLDNKSPKVHRPLDDAARGDEPAVGQPAVHLASTSYALPGVGEFFDAAKLGAAMSSNPEVAARSLAGKGRQRLIDWLTGSARTGETYSEVSSHGSKWGPDELVPYFVARLAPAADLIYQSCNISSPSRLRKLADSNGNDDAIEKLYDHDLLGCINSGKSRASYKMIDANWHDIAEQAIALARSKNIPLESSARSHIIRQSLLIAASDDAVVDEFVRQVRSRIDGPQFEFAGETPWFARLRSEAQL</sequence>
<reference evidence="7 8" key="1">
    <citation type="submission" date="2024-03" db="EMBL/GenBank/DDBJ databases">
        <title>Rhodococcus navarretei sp. nov. and Pseudarthrobacter quantumdoti sp. nov., two new species with the ability to biosynthesize Quantum Dots isolated from soil samples at Union Glacier, Antarctica.</title>
        <authorList>
            <person name="Vargas M."/>
        </authorList>
    </citation>
    <scope>NUCLEOTIDE SEQUENCE [LARGE SCALE GENOMIC DNA]</scope>
    <source>
        <strain evidence="7 8">EXRC-4A-4</strain>
    </source>
</reference>
<name>A0ABU9CVX2_9NOCA</name>
<evidence type="ECO:0000256" key="2">
    <source>
        <dbReference type="ARBA" id="ARBA00022741"/>
    </source>
</evidence>
<comment type="caution">
    <text evidence="7">The sequence shown here is derived from an EMBL/GenBank/DDBJ whole genome shotgun (WGS) entry which is preliminary data.</text>
</comment>
<dbReference type="InterPro" id="IPR000719">
    <property type="entry name" value="Prot_kinase_dom"/>
</dbReference>
<keyword evidence="8" id="KW-1185">Reference proteome</keyword>
<accession>A0ABU9CVX2</accession>
<proteinExistence type="predicted"/>
<protein>
    <submittedName>
        <fullName evidence="7">Protein kinase</fullName>
    </submittedName>
</protein>
<evidence type="ECO:0000256" key="5">
    <source>
        <dbReference type="SAM" id="MobiDB-lite"/>
    </source>
</evidence>
<feature type="compositionally biased region" description="Basic and acidic residues" evidence="5">
    <location>
        <begin position="1"/>
        <end position="11"/>
    </location>
</feature>
<dbReference type="InterPro" id="IPR008271">
    <property type="entry name" value="Ser/Thr_kinase_AS"/>
</dbReference>
<dbReference type="SMART" id="SM00220">
    <property type="entry name" value="S_TKc"/>
    <property type="match status" value="1"/>
</dbReference>
<evidence type="ECO:0000256" key="4">
    <source>
        <dbReference type="ARBA" id="ARBA00022840"/>
    </source>
</evidence>
<keyword evidence="2" id="KW-0547">Nucleotide-binding</keyword>
<evidence type="ECO:0000313" key="7">
    <source>
        <dbReference type="EMBL" id="MEK8070736.1"/>
    </source>
</evidence>
<feature type="compositionally biased region" description="Polar residues" evidence="5">
    <location>
        <begin position="21"/>
        <end position="37"/>
    </location>
</feature>
<feature type="region of interest" description="Disordered" evidence="5">
    <location>
        <begin position="1"/>
        <end position="47"/>
    </location>
</feature>
<keyword evidence="1" id="KW-0808">Transferase</keyword>
<feature type="domain" description="Protein kinase" evidence="6">
    <location>
        <begin position="61"/>
        <end position="324"/>
    </location>
</feature>
<dbReference type="Pfam" id="PF00069">
    <property type="entry name" value="Pkinase"/>
    <property type="match status" value="1"/>
</dbReference>
<dbReference type="RefSeq" id="WP_341440757.1">
    <property type="nucleotide sequence ID" value="NZ_JBBPCN010000001.1"/>
</dbReference>
<gene>
    <name evidence="7" type="ORF">AABD04_07740</name>
</gene>